<feature type="compositionally biased region" description="Polar residues" evidence="1">
    <location>
        <begin position="668"/>
        <end position="682"/>
    </location>
</feature>
<evidence type="ECO:0000313" key="3">
    <source>
        <dbReference type="EMBL" id="KAK5164592.1"/>
    </source>
</evidence>
<dbReference type="Proteomes" id="UP001337655">
    <property type="component" value="Unassembled WGS sequence"/>
</dbReference>
<name>A0AAV9NXC5_9PEZI</name>
<reference evidence="3 4" key="1">
    <citation type="submission" date="2023-08" db="EMBL/GenBank/DDBJ databases">
        <title>Black Yeasts Isolated from many extreme environments.</title>
        <authorList>
            <person name="Coleine C."/>
            <person name="Stajich J.E."/>
            <person name="Selbmann L."/>
        </authorList>
    </citation>
    <scope>NUCLEOTIDE SEQUENCE [LARGE SCALE GENOMIC DNA]</scope>
    <source>
        <strain evidence="3 4">CCFEE 5935</strain>
    </source>
</reference>
<dbReference type="GeneID" id="89931128"/>
<feature type="region of interest" description="Disordered" evidence="1">
    <location>
        <begin position="614"/>
        <end position="787"/>
    </location>
</feature>
<evidence type="ECO:0000256" key="2">
    <source>
        <dbReference type="SAM" id="SignalP"/>
    </source>
</evidence>
<feature type="signal peptide" evidence="2">
    <location>
        <begin position="1"/>
        <end position="21"/>
    </location>
</feature>
<keyword evidence="4" id="KW-1185">Reference proteome</keyword>
<sequence length="809" mass="84917">MQEWLWRVALQVVLLAAFGQATLLHRNGSLSTEPPRRNGTTTITRNATATTTTPSDGKGIAFAESCQAALLAWSSSTDSYGSKYGTVSTSYYTGSMTYNSHLPGATTIHSLTTLCDGYPRVVGPVTYSTAGVVTISSKWTNTNPTFVLASYTSPAPCSIGPRDCELLYSSWTSHWHEYTATGGSNGLRNPPCETETFTRTWSTNSQGGSCNNCQVIGSKIRLLYWPVVTKAGNHNLCDGAAQTVTAAPTGDEPNTFVTEGITITSPSVAVSIGGLSRVDKCGTVVPYTVIPVLPEDVSSVQGARALFTHRQFNFADLNYRCLSDPDTIFMTTGTRTDCYQEVPASDYFYGFANAAGVDWYASTAFQNSTIWPNYQPQVLPPNTLTQAIRSLWGENCNIHPDGVWDPPIALSPETTLPAPEADCTTITYLTPTSTPAIPAPTVHHVPPPTAHTKAHTTVPETIVPTIIAPHPSKTAAHVPQNTVLSVTLEDQVFTMEHAGGEPALVNEHTTVMLDPEEQHGEPTNAGSSGGPKVSEPPNAGTPKGPKEPERPNAGTPKGPKESERPIAVNPKGPKESKSSSALKPKGRKESEESAPEVVTIAPGRYIVQGLEHGDYNVDGVSTTFTVEGDEAAATEQSHSTKPTAPSQPESTRSRGKQSSAASSQPKSTGGSASQSGTKAKGSQSHDKGSEGNEAKEDGPKSSGVSDDGSQSLPDGSKGGSQSQADDSGDGSQSQADGGKGGSKSQADGSENGSQSEANSNGNGSNAESSGRSQNQDDDQPETNAASDRTEHFGLLMCLVVTCFGALAVM</sequence>
<feature type="compositionally biased region" description="Low complexity" evidence="1">
    <location>
        <begin position="719"/>
        <end position="770"/>
    </location>
</feature>
<feature type="compositionally biased region" description="Polar residues" evidence="1">
    <location>
        <begin position="634"/>
        <end position="650"/>
    </location>
</feature>
<gene>
    <name evidence="3" type="ORF">LTR77_009798</name>
</gene>
<evidence type="ECO:0000256" key="1">
    <source>
        <dbReference type="SAM" id="MobiDB-lite"/>
    </source>
</evidence>
<evidence type="ECO:0000313" key="4">
    <source>
        <dbReference type="Proteomes" id="UP001337655"/>
    </source>
</evidence>
<feature type="compositionally biased region" description="Polar residues" evidence="1">
    <location>
        <begin position="702"/>
        <end position="713"/>
    </location>
</feature>
<protein>
    <submittedName>
        <fullName evidence="3">Uncharacterized protein</fullName>
    </submittedName>
</protein>
<dbReference type="EMBL" id="JAVRRT010000019">
    <property type="protein sequence ID" value="KAK5164592.1"/>
    <property type="molecule type" value="Genomic_DNA"/>
</dbReference>
<feature type="region of interest" description="Disordered" evidence="1">
    <location>
        <begin position="516"/>
        <end position="601"/>
    </location>
</feature>
<dbReference type="RefSeq" id="XP_064654840.1">
    <property type="nucleotide sequence ID" value="XM_064807024.1"/>
</dbReference>
<comment type="caution">
    <text evidence="3">The sequence shown here is derived from an EMBL/GenBank/DDBJ whole genome shotgun (WGS) entry which is preliminary data.</text>
</comment>
<feature type="compositionally biased region" description="Low complexity" evidence="1">
    <location>
        <begin position="656"/>
        <end position="667"/>
    </location>
</feature>
<proteinExistence type="predicted"/>
<dbReference type="AlphaFoldDB" id="A0AAV9NXC5"/>
<keyword evidence="2" id="KW-0732">Signal</keyword>
<feature type="compositionally biased region" description="Basic and acidic residues" evidence="1">
    <location>
        <begin position="683"/>
        <end position="699"/>
    </location>
</feature>
<organism evidence="3 4">
    <name type="scientific">Saxophila tyrrhenica</name>
    <dbReference type="NCBI Taxonomy" id="1690608"/>
    <lineage>
        <taxon>Eukaryota</taxon>
        <taxon>Fungi</taxon>
        <taxon>Dikarya</taxon>
        <taxon>Ascomycota</taxon>
        <taxon>Pezizomycotina</taxon>
        <taxon>Dothideomycetes</taxon>
        <taxon>Dothideomycetidae</taxon>
        <taxon>Mycosphaerellales</taxon>
        <taxon>Extremaceae</taxon>
        <taxon>Saxophila</taxon>
    </lineage>
</organism>
<feature type="chain" id="PRO_5043631271" evidence="2">
    <location>
        <begin position="22"/>
        <end position="809"/>
    </location>
</feature>
<accession>A0AAV9NXC5</accession>